<proteinExistence type="predicted"/>
<dbReference type="KEGG" id="pje:CRM71_03705"/>
<dbReference type="EMBL" id="FZNZ01000011">
    <property type="protein sequence ID" value="SNR79720.1"/>
    <property type="molecule type" value="Genomic_DNA"/>
</dbReference>
<dbReference type="RefSeq" id="WP_089366010.1">
    <property type="nucleotide sequence ID" value="NZ_CP023863.1"/>
</dbReference>
<sequence>MKKFILILFIIIFSAPSINGKAQRKWQGYLIPQGYVIVDSLTLNGQNTQIAIFSPYSMTADGCEKYVDKGENRILLIKRDSHFYRFDNVISNDVYGYIDGNESLKENGNGFELWFEKGQSCTFEYHIYIGFFNSKIKITHITLITLCNDKKKVKNIRYKNFLLKNFHRNLIDKLKNKYSM</sequence>
<evidence type="ECO:0000313" key="1">
    <source>
        <dbReference type="EMBL" id="SNR79720.1"/>
    </source>
</evidence>
<name>A0A2K9H7C6_9BACT</name>
<dbReference type="OrthoDB" id="1078621at2"/>
<evidence type="ECO:0000313" key="2">
    <source>
        <dbReference type="Proteomes" id="UP000198427"/>
    </source>
</evidence>
<reference evidence="1 2" key="1">
    <citation type="submission" date="2017-06" db="EMBL/GenBank/DDBJ databases">
        <authorList>
            <person name="Varghese N."/>
            <person name="Submissions S."/>
        </authorList>
    </citation>
    <scope>NUCLEOTIDE SEQUENCE [LARGE SCALE GENOMIC DNA]</scope>
    <source>
        <strain evidence="1 2">DSM 26989</strain>
    </source>
</reference>
<organism evidence="1 2">
    <name type="scientific">Prevotella jejuni</name>
    <dbReference type="NCBI Taxonomy" id="1177574"/>
    <lineage>
        <taxon>Bacteria</taxon>
        <taxon>Pseudomonadati</taxon>
        <taxon>Bacteroidota</taxon>
        <taxon>Bacteroidia</taxon>
        <taxon>Bacteroidales</taxon>
        <taxon>Prevotellaceae</taxon>
        <taxon>Prevotella</taxon>
    </lineage>
</organism>
<comment type="caution">
    <text evidence="1">The sequence shown here is derived from an EMBL/GenBank/DDBJ whole genome shotgun (WGS) entry which is preliminary data.</text>
</comment>
<protein>
    <submittedName>
        <fullName evidence="1">Uncharacterized protein</fullName>
    </submittedName>
</protein>
<dbReference type="GeneID" id="94028536"/>
<dbReference type="Proteomes" id="UP000198427">
    <property type="component" value="Unassembled WGS sequence"/>
</dbReference>
<gene>
    <name evidence="1" type="ORF">SAMN06265364_11142</name>
</gene>
<accession>A0A2K9H7C6</accession>
<keyword evidence="2" id="KW-1185">Reference proteome</keyword>
<dbReference type="AlphaFoldDB" id="A0A2K9H7C6"/>